<dbReference type="SUPFAM" id="SSF51430">
    <property type="entry name" value="NAD(P)-linked oxidoreductase"/>
    <property type="match status" value="1"/>
</dbReference>
<organism evidence="3">
    <name type="scientific">mine drainage metagenome</name>
    <dbReference type="NCBI Taxonomy" id="410659"/>
    <lineage>
        <taxon>unclassified sequences</taxon>
        <taxon>metagenomes</taxon>
        <taxon>ecological metagenomes</taxon>
    </lineage>
</organism>
<dbReference type="EMBL" id="AUZZ01003868">
    <property type="protein sequence ID" value="EQD55736.1"/>
    <property type="molecule type" value="Genomic_DNA"/>
</dbReference>
<gene>
    <name evidence="3" type="ORF">B2A_05551</name>
</gene>
<evidence type="ECO:0000256" key="1">
    <source>
        <dbReference type="ARBA" id="ARBA00023002"/>
    </source>
</evidence>
<evidence type="ECO:0000313" key="3">
    <source>
        <dbReference type="EMBL" id="EQD55736.1"/>
    </source>
</evidence>
<comment type="caution">
    <text evidence="3">The sequence shown here is derived from an EMBL/GenBank/DDBJ whole genome shotgun (WGS) entry which is preliminary data.</text>
</comment>
<dbReference type="Gene3D" id="3.20.20.100">
    <property type="entry name" value="NADP-dependent oxidoreductase domain"/>
    <property type="match status" value="1"/>
</dbReference>
<evidence type="ECO:0000259" key="2">
    <source>
        <dbReference type="Pfam" id="PF00248"/>
    </source>
</evidence>
<protein>
    <submittedName>
        <fullName evidence="3">Oxidoreductase protein</fullName>
    </submittedName>
</protein>
<dbReference type="AlphaFoldDB" id="T1A517"/>
<feature type="domain" description="NADP-dependent oxidoreductase" evidence="2">
    <location>
        <begin position="2"/>
        <end position="55"/>
    </location>
</feature>
<proteinExistence type="predicted"/>
<dbReference type="PANTHER" id="PTHR43364:SF4">
    <property type="entry name" value="NAD(P)-LINKED OXIDOREDUCTASE SUPERFAMILY PROTEIN"/>
    <property type="match status" value="1"/>
</dbReference>
<reference evidence="3" key="2">
    <citation type="journal article" date="2014" name="ISME J.">
        <title>Microbial stratification in low pH oxic and suboxic macroscopic growths along an acid mine drainage.</title>
        <authorList>
            <person name="Mendez-Garcia C."/>
            <person name="Mesa V."/>
            <person name="Sprenger R.R."/>
            <person name="Richter M."/>
            <person name="Diez M.S."/>
            <person name="Solano J."/>
            <person name="Bargiela R."/>
            <person name="Golyshina O.V."/>
            <person name="Manteca A."/>
            <person name="Ramos J.L."/>
            <person name="Gallego J.R."/>
            <person name="Llorente I."/>
            <person name="Martins Dos Santos V.A."/>
            <person name="Jensen O.N."/>
            <person name="Pelaez A.I."/>
            <person name="Sanchez J."/>
            <person name="Ferrer M."/>
        </authorList>
    </citation>
    <scope>NUCLEOTIDE SEQUENCE</scope>
</reference>
<keyword evidence="1" id="KW-0560">Oxidoreductase</keyword>
<name>T1A517_9ZZZZ</name>
<dbReference type="GO" id="GO:0016491">
    <property type="term" value="F:oxidoreductase activity"/>
    <property type="evidence" value="ECO:0007669"/>
    <property type="project" value="UniProtKB-KW"/>
</dbReference>
<dbReference type="InterPro" id="IPR036812">
    <property type="entry name" value="NAD(P)_OxRdtase_dom_sf"/>
</dbReference>
<dbReference type="Pfam" id="PF00248">
    <property type="entry name" value="Aldo_ket_red"/>
    <property type="match status" value="1"/>
</dbReference>
<reference evidence="3" key="1">
    <citation type="submission" date="2013-08" db="EMBL/GenBank/DDBJ databases">
        <authorList>
            <person name="Mendez C."/>
            <person name="Richter M."/>
            <person name="Ferrer M."/>
            <person name="Sanchez J."/>
        </authorList>
    </citation>
    <scope>NUCLEOTIDE SEQUENCE</scope>
</reference>
<dbReference type="InterPro" id="IPR050523">
    <property type="entry name" value="AKR_Detox_Biosynth"/>
</dbReference>
<dbReference type="InterPro" id="IPR023210">
    <property type="entry name" value="NADP_OxRdtase_dom"/>
</dbReference>
<sequence length="73" mass="8191">MGKTMPQVSLNWLLSNPAVTSPIIGARNIEQLKENMGSLGWQISSNDIRRINEASAMDITYPYDIKAERQQKA</sequence>
<accession>T1A517</accession>
<dbReference type="PANTHER" id="PTHR43364">
    <property type="entry name" value="NADH-SPECIFIC METHYLGLYOXAL REDUCTASE-RELATED"/>
    <property type="match status" value="1"/>
</dbReference>
<feature type="non-terminal residue" evidence="3">
    <location>
        <position position="73"/>
    </location>
</feature>